<gene>
    <name evidence="2" type="ORF">HannXRQ_Chr13g0400911</name>
</gene>
<dbReference type="EMBL" id="CM007902">
    <property type="protein sequence ID" value="OTG01329.1"/>
    <property type="molecule type" value="Genomic_DNA"/>
</dbReference>
<dbReference type="InParanoid" id="A0A251SRV6"/>
<feature type="region of interest" description="Disordered" evidence="1">
    <location>
        <begin position="1"/>
        <end position="23"/>
    </location>
</feature>
<feature type="region of interest" description="Disordered" evidence="1">
    <location>
        <begin position="36"/>
        <end position="59"/>
    </location>
</feature>
<feature type="compositionally biased region" description="Low complexity" evidence="1">
    <location>
        <begin position="9"/>
        <end position="21"/>
    </location>
</feature>
<protein>
    <submittedName>
        <fullName evidence="2">Uncharacterized protein</fullName>
    </submittedName>
</protein>
<organism evidence="2 3">
    <name type="scientific">Helianthus annuus</name>
    <name type="common">Common sunflower</name>
    <dbReference type="NCBI Taxonomy" id="4232"/>
    <lineage>
        <taxon>Eukaryota</taxon>
        <taxon>Viridiplantae</taxon>
        <taxon>Streptophyta</taxon>
        <taxon>Embryophyta</taxon>
        <taxon>Tracheophyta</taxon>
        <taxon>Spermatophyta</taxon>
        <taxon>Magnoliopsida</taxon>
        <taxon>eudicotyledons</taxon>
        <taxon>Gunneridae</taxon>
        <taxon>Pentapetalae</taxon>
        <taxon>asterids</taxon>
        <taxon>campanulids</taxon>
        <taxon>Asterales</taxon>
        <taxon>Asteraceae</taxon>
        <taxon>Asteroideae</taxon>
        <taxon>Heliantheae alliance</taxon>
        <taxon>Heliantheae</taxon>
        <taxon>Helianthus</taxon>
    </lineage>
</organism>
<proteinExistence type="predicted"/>
<reference evidence="3" key="1">
    <citation type="journal article" date="2017" name="Nature">
        <title>The sunflower genome provides insights into oil metabolism, flowering and Asterid evolution.</title>
        <authorList>
            <person name="Badouin H."/>
            <person name="Gouzy J."/>
            <person name="Grassa C.J."/>
            <person name="Murat F."/>
            <person name="Staton S.E."/>
            <person name="Cottret L."/>
            <person name="Lelandais-Briere C."/>
            <person name="Owens G.L."/>
            <person name="Carrere S."/>
            <person name="Mayjonade B."/>
            <person name="Legrand L."/>
            <person name="Gill N."/>
            <person name="Kane N.C."/>
            <person name="Bowers J.E."/>
            <person name="Hubner S."/>
            <person name="Bellec A."/>
            <person name="Berard A."/>
            <person name="Berges H."/>
            <person name="Blanchet N."/>
            <person name="Boniface M.C."/>
            <person name="Brunel D."/>
            <person name="Catrice O."/>
            <person name="Chaidir N."/>
            <person name="Claudel C."/>
            <person name="Donnadieu C."/>
            <person name="Faraut T."/>
            <person name="Fievet G."/>
            <person name="Helmstetter N."/>
            <person name="King M."/>
            <person name="Knapp S.J."/>
            <person name="Lai Z."/>
            <person name="Le Paslier M.C."/>
            <person name="Lippi Y."/>
            <person name="Lorenzon L."/>
            <person name="Mandel J.R."/>
            <person name="Marage G."/>
            <person name="Marchand G."/>
            <person name="Marquand E."/>
            <person name="Bret-Mestries E."/>
            <person name="Morien E."/>
            <person name="Nambeesan S."/>
            <person name="Nguyen T."/>
            <person name="Pegot-Espagnet P."/>
            <person name="Pouilly N."/>
            <person name="Raftis F."/>
            <person name="Sallet E."/>
            <person name="Schiex T."/>
            <person name="Thomas J."/>
            <person name="Vandecasteele C."/>
            <person name="Vares D."/>
            <person name="Vear F."/>
            <person name="Vautrin S."/>
            <person name="Crespi M."/>
            <person name="Mangin B."/>
            <person name="Burke J.M."/>
            <person name="Salse J."/>
            <person name="Munos S."/>
            <person name="Vincourt P."/>
            <person name="Rieseberg L.H."/>
            <person name="Langlade N.B."/>
        </authorList>
    </citation>
    <scope>NUCLEOTIDE SEQUENCE [LARGE SCALE GENOMIC DNA]</scope>
    <source>
        <strain evidence="3">cv. SF193</strain>
    </source>
</reference>
<dbReference type="AlphaFoldDB" id="A0A251SRV6"/>
<sequence>MRTRKRCYSDSVSSSSACSSSKRNIKDLQEADLKKTIIPAKSQSEEEEAKTNTNSDNNAKYQYEQQTQLLVLTEEPIKNIFPHVKEYLDLLEDVCNKDDHFLGSPCDDNFWPKFAWELSQRRRVLISSPLCESFCSRMCAFYRSAKNPVSDMQKIDKWKRGKHLEILEKIFGEHGYKFAFVPKTPPSSSSIKRAYHVGGAFRFLRGKIVISLIVFIN</sequence>
<name>A0A251SRV6_HELAN</name>
<accession>A0A251SRV6</accession>
<evidence type="ECO:0000256" key="1">
    <source>
        <dbReference type="SAM" id="MobiDB-lite"/>
    </source>
</evidence>
<keyword evidence="3" id="KW-1185">Reference proteome</keyword>
<evidence type="ECO:0000313" key="2">
    <source>
        <dbReference type="EMBL" id="OTG01329.1"/>
    </source>
</evidence>
<evidence type="ECO:0000313" key="3">
    <source>
        <dbReference type="Proteomes" id="UP000215914"/>
    </source>
</evidence>
<dbReference type="Proteomes" id="UP000215914">
    <property type="component" value="Chromosome 13"/>
</dbReference>